<dbReference type="EMBL" id="CAMGYJ010000003">
    <property type="protein sequence ID" value="CAI0395991.1"/>
    <property type="molecule type" value="Genomic_DNA"/>
</dbReference>
<evidence type="ECO:0000256" key="1">
    <source>
        <dbReference type="SAM" id="MobiDB-lite"/>
    </source>
</evidence>
<name>A0AAV0IEQ3_9ROSI</name>
<protein>
    <submittedName>
        <fullName evidence="2">Uncharacterized protein</fullName>
    </submittedName>
</protein>
<feature type="region of interest" description="Disordered" evidence="1">
    <location>
        <begin position="1"/>
        <end position="34"/>
    </location>
</feature>
<dbReference type="Proteomes" id="UP001154282">
    <property type="component" value="Unassembled WGS sequence"/>
</dbReference>
<sequence length="34" mass="3761">MVPLRITTLSTSSSKKEGPRCGLQGHWKSKSRTC</sequence>
<reference evidence="2" key="1">
    <citation type="submission" date="2022-08" db="EMBL/GenBank/DDBJ databases">
        <authorList>
            <person name="Gutierrez-Valencia J."/>
        </authorList>
    </citation>
    <scope>NUCLEOTIDE SEQUENCE</scope>
</reference>
<evidence type="ECO:0000313" key="3">
    <source>
        <dbReference type="Proteomes" id="UP001154282"/>
    </source>
</evidence>
<keyword evidence="3" id="KW-1185">Reference proteome</keyword>
<evidence type="ECO:0000313" key="2">
    <source>
        <dbReference type="EMBL" id="CAI0395991.1"/>
    </source>
</evidence>
<proteinExistence type="predicted"/>
<gene>
    <name evidence="2" type="ORF">LITE_LOCUS8943</name>
</gene>
<accession>A0AAV0IEQ3</accession>
<dbReference type="AlphaFoldDB" id="A0AAV0IEQ3"/>
<comment type="caution">
    <text evidence="2">The sequence shown here is derived from an EMBL/GenBank/DDBJ whole genome shotgun (WGS) entry which is preliminary data.</text>
</comment>
<organism evidence="2 3">
    <name type="scientific">Linum tenue</name>
    <dbReference type="NCBI Taxonomy" id="586396"/>
    <lineage>
        <taxon>Eukaryota</taxon>
        <taxon>Viridiplantae</taxon>
        <taxon>Streptophyta</taxon>
        <taxon>Embryophyta</taxon>
        <taxon>Tracheophyta</taxon>
        <taxon>Spermatophyta</taxon>
        <taxon>Magnoliopsida</taxon>
        <taxon>eudicotyledons</taxon>
        <taxon>Gunneridae</taxon>
        <taxon>Pentapetalae</taxon>
        <taxon>rosids</taxon>
        <taxon>fabids</taxon>
        <taxon>Malpighiales</taxon>
        <taxon>Linaceae</taxon>
        <taxon>Linum</taxon>
    </lineage>
</organism>